<evidence type="ECO:0000256" key="14">
    <source>
        <dbReference type="ARBA" id="ARBA00030037"/>
    </source>
</evidence>
<evidence type="ECO:0000256" key="3">
    <source>
        <dbReference type="ARBA" id="ARBA00004535"/>
    </source>
</evidence>
<evidence type="ECO:0000313" key="24">
    <source>
        <dbReference type="EMBL" id="AMB16525.1"/>
    </source>
</evidence>
<dbReference type="GO" id="GO:0006355">
    <property type="term" value="P:regulation of DNA-templated transcription"/>
    <property type="evidence" value="ECO:0007669"/>
    <property type="project" value="InterPro"/>
</dbReference>
<keyword evidence="7" id="KW-0597">Phosphoprotein</keyword>
<evidence type="ECO:0000256" key="13">
    <source>
        <dbReference type="ARBA" id="ARBA00023163"/>
    </source>
</evidence>
<evidence type="ECO:0000256" key="2">
    <source>
        <dbReference type="ARBA" id="ARBA00004147"/>
    </source>
</evidence>
<evidence type="ECO:0000256" key="1">
    <source>
        <dbReference type="ARBA" id="ARBA00002794"/>
    </source>
</evidence>
<keyword evidence="13" id="KW-0804">Transcription</keyword>
<comment type="subunit">
    <text evidence="5">Associates with the VP16-induced complex; binding to host HCFC1 activates VP16 for association with the octamer motif-binding host protein POU2F1, to form a multiprotein-DNA complex responsible for activating transcription of the viral immediate early genes.</text>
</comment>
<evidence type="ECO:0000313" key="19">
    <source>
        <dbReference type="EMBL" id="AMB16130.1"/>
    </source>
</evidence>
<keyword evidence="8" id="KW-1048">Host nucleus</keyword>
<dbReference type="SMR" id="A0A0Y0AA14"/>
<dbReference type="GO" id="GO:0019033">
    <property type="term" value="C:viral tegument"/>
    <property type="evidence" value="ECO:0007669"/>
    <property type="project" value="UniProtKB-SubCell"/>
</dbReference>
<dbReference type="GO" id="GO:0003677">
    <property type="term" value="F:DNA binding"/>
    <property type="evidence" value="ECO:0007669"/>
    <property type="project" value="UniProtKB-KW"/>
</dbReference>
<evidence type="ECO:0000313" key="16">
    <source>
        <dbReference type="EMBL" id="AMB15893.1"/>
    </source>
</evidence>
<keyword evidence="12" id="KW-0238">DNA-binding</keyword>
<dbReference type="EMBL" id="KT324740">
    <property type="protein sequence ID" value="AMB16288.1"/>
    <property type="molecule type" value="Genomic_DNA"/>
</dbReference>
<keyword evidence="11" id="KW-0805">Transcription regulation</keyword>
<dbReference type="EMBL" id="KT324742">
    <property type="protein sequence ID" value="AMB16446.1"/>
    <property type="molecule type" value="Genomic_DNA"/>
</dbReference>
<evidence type="ECO:0000256" key="9">
    <source>
        <dbReference type="ARBA" id="ARBA00022580"/>
    </source>
</evidence>
<reference evidence="29" key="1">
    <citation type="journal article" date="2015" name="J. Gen. Virol.">
        <title>Evidence of widespread natural recombination among field isolates of equine herpesvirus 4 but not among field isolates of equine herpesvirus 1.</title>
        <authorList>
            <person name="Vaz P.K."/>
            <person name="Horsington J."/>
            <person name="Hartley C.A."/>
            <person name="Browning G.F."/>
            <person name="Ficorilli N.P."/>
            <person name="Studdert M.J."/>
            <person name="Gilkerson J.R."/>
            <person name="Devlin J.M."/>
        </authorList>
    </citation>
    <scope>NUCLEOTIDE SEQUENCE</scope>
    <source>
        <strain evidence="25">1532-99</strain>
        <strain evidence="16">1546-99</strain>
        <strain evidence="19">157-69</strain>
        <strain evidence="23">2387-75</strain>
        <strain evidence="27">3056-07</strain>
        <strain evidence="24">306-74</strain>
        <strain evidence="20">3407-77</strain>
        <strain evidence="18">3409-77</strain>
        <strain evidence="21">405-76</strain>
        <strain evidence="28">475-78</strain>
        <strain evidence="22">960-90</strain>
        <strain evidence="29">ER39-67</strain>
        <strain evidence="26">R19-68</strain>
        <strain evidence="17">RT4-70</strain>
    </source>
</reference>
<dbReference type="EMBL" id="KT324744">
    <property type="protein sequence ID" value="AMB16604.1"/>
    <property type="molecule type" value="Genomic_DNA"/>
</dbReference>
<dbReference type="EMBL" id="KT324743">
    <property type="protein sequence ID" value="AMB16525.1"/>
    <property type="molecule type" value="Genomic_DNA"/>
</dbReference>
<dbReference type="GO" id="GO:0042025">
    <property type="term" value="C:host cell nucleus"/>
    <property type="evidence" value="ECO:0007669"/>
    <property type="project" value="UniProtKB-SubCell"/>
</dbReference>
<proteinExistence type="inferred from homology"/>
<evidence type="ECO:0000313" key="28">
    <source>
        <dbReference type="EMBL" id="AMB16841.1"/>
    </source>
</evidence>
<name>A0A0Y0AA14_9ALPH</name>
<dbReference type="EMBL" id="KT324735">
    <property type="protein sequence ID" value="AMB15893.1"/>
    <property type="molecule type" value="Genomic_DNA"/>
</dbReference>
<evidence type="ECO:0000256" key="4">
    <source>
        <dbReference type="ARBA" id="ARBA00010001"/>
    </source>
</evidence>
<evidence type="ECO:0000313" key="29">
    <source>
        <dbReference type="EMBL" id="AMB16920.1"/>
    </source>
</evidence>
<evidence type="ECO:0000256" key="15">
    <source>
        <dbReference type="ARBA" id="ARBA00033186"/>
    </source>
</evidence>
<accession>A0A0Y0AA14</accession>
<evidence type="ECO:0000256" key="11">
    <source>
        <dbReference type="ARBA" id="ARBA00023015"/>
    </source>
</evidence>
<dbReference type="EMBL" id="KT324738">
    <property type="protein sequence ID" value="AMB16130.1"/>
    <property type="molecule type" value="Genomic_DNA"/>
</dbReference>
<comment type="subcellular location">
    <subcellularLocation>
        <location evidence="2">Host nucleus</location>
    </subcellularLocation>
    <subcellularLocation>
        <location evidence="3">Virion tegument</location>
    </subcellularLocation>
</comment>
<dbReference type="EMBL" id="KT324746">
    <property type="protein sequence ID" value="AMB16762.1"/>
    <property type="molecule type" value="Genomic_DNA"/>
</dbReference>
<evidence type="ECO:0000256" key="10">
    <source>
        <dbReference type="ARBA" id="ARBA00022844"/>
    </source>
</evidence>
<dbReference type="EMBL" id="KT324748">
    <property type="protein sequence ID" value="AMB16920.1"/>
    <property type="molecule type" value="Genomic_DNA"/>
</dbReference>
<evidence type="ECO:0000313" key="17">
    <source>
        <dbReference type="EMBL" id="AMB15972.1"/>
    </source>
</evidence>
<dbReference type="FunFam" id="1.10.1290.10:FF:000001">
    <property type="entry name" value="Tegument protein VP16"/>
    <property type="match status" value="1"/>
</dbReference>
<dbReference type="SMART" id="SM00814">
    <property type="entry name" value="Alpha_TIF"/>
    <property type="match status" value="1"/>
</dbReference>
<evidence type="ECO:0000313" key="27">
    <source>
        <dbReference type="EMBL" id="AMB16762.1"/>
    </source>
</evidence>
<evidence type="ECO:0000256" key="7">
    <source>
        <dbReference type="ARBA" id="ARBA00022553"/>
    </source>
</evidence>
<evidence type="ECO:0000256" key="12">
    <source>
        <dbReference type="ARBA" id="ARBA00023125"/>
    </source>
</evidence>
<comment type="similarity">
    <text evidence="4">Belongs to the herpesviridae tegument protein VP16 protein family.</text>
</comment>
<dbReference type="EMBL" id="KT324747">
    <property type="protein sequence ID" value="AMB16841.1"/>
    <property type="molecule type" value="Genomic_DNA"/>
</dbReference>
<evidence type="ECO:0000313" key="21">
    <source>
        <dbReference type="EMBL" id="AMB16288.1"/>
    </source>
</evidence>
<dbReference type="InterPro" id="IPR036538">
    <property type="entry name" value="Alpha_TIF_sf"/>
</dbReference>
<keyword evidence="10" id="KW-0946">Virion</keyword>
<evidence type="ECO:0000313" key="23">
    <source>
        <dbReference type="EMBL" id="AMB16446.1"/>
    </source>
</evidence>
<keyword evidence="9" id="KW-0920">Virion tegument</keyword>
<evidence type="ECO:0000256" key="5">
    <source>
        <dbReference type="ARBA" id="ARBA00011507"/>
    </source>
</evidence>
<evidence type="ECO:0000313" key="18">
    <source>
        <dbReference type="EMBL" id="AMB16051.1"/>
    </source>
</evidence>
<evidence type="ECO:0000313" key="26">
    <source>
        <dbReference type="EMBL" id="AMB16683.1"/>
    </source>
</evidence>
<dbReference type="EMBL" id="KT324745">
    <property type="protein sequence ID" value="AMB16683.1"/>
    <property type="molecule type" value="Genomic_DNA"/>
</dbReference>
<dbReference type="EMBL" id="KT324737">
    <property type="protein sequence ID" value="AMB16051.1"/>
    <property type="molecule type" value="Genomic_DNA"/>
</dbReference>
<evidence type="ECO:0000313" key="25">
    <source>
        <dbReference type="EMBL" id="AMB16604.1"/>
    </source>
</evidence>
<dbReference type="InterPro" id="IPR003174">
    <property type="entry name" value="Alpha_TIF"/>
</dbReference>
<dbReference type="EMBL" id="KT324736">
    <property type="protein sequence ID" value="AMB15972.1"/>
    <property type="molecule type" value="Genomic_DNA"/>
</dbReference>
<dbReference type="EMBL" id="KT324739">
    <property type="protein sequence ID" value="AMB16209.1"/>
    <property type="molecule type" value="Genomic_DNA"/>
</dbReference>
<sequence>MAANIAMFADIEDYDDTRSCEYGYGTCELMDVDGVVASFDEGMLSASESIYSSPAQKRLALPPPKATSPTALYQRLQAELGFPEGQAMLFAMEKWNEDMFSAIPVHVDLYTEIALLSTSVNEVVKAGLDSLPIPTNYIPEVDLNAHGSEPFPEVPALEDELETYVISAQRFYLSELRAREEHYSRLLRGYCVALLHYLYGSAKRQLRGAGSDSALMHKFKQVVRDRYYRETANLARLLYLHLYISVTREVSWRLHASQVVNQGIFVSLHYTWPQRRKFECLFHPVLFNHGVVILENDPLEFNDLQRINYRRRELGLPLIRAGLIEEENLPLESEPTFSGKLPRTIGFLTHQIRTKMEAYSNAHPSTPLFPLAEHSYSKRIDGRLSYGTTAEAMMDPPSPSAVLPGDPVPPLTVGIRQTAETLALPSNLTLQSMETDVLDYSSISGDELNQMFDI</sequence>
<evidence type="ECO:0000256" key="8">
    <source>
        <dbReference type="ARBA" id="ARBA00022562"/>
    </source>
</evidence>
<protein>
    <recommendedName>
        <fullName evidence="6">Tegument protein VP16 homolog</fullName>
    </recommendedName>
    <alternativeName>
        <fullName evidence="14">Alpha trans-inducing protein</fullName>
    </alternativeName>
    <alternativeName>
        <fullName evidence="15">Alpha-TIF</fullName>
    </alternativeName>
</protein>
<evidence type="ECO:0000256" key="6">
    <source>
        <dbReference type="ARBA" id="ARBA00015301"/>
    </source>
</evidence>
<dbReference type="Pfam" id="PF02232">
    <property type="entry name" value="Alpha_TIF"/>
    <property type="match status" value="1"/>
</dbReference>
<organism evidence="29">
    <name type="scientific">Equid alphaherpesvirus 4</name>
    <name type="common">Equine herpesvirus 4</name>
    <dbReference type="NCBI Taxonomy" id="10331"/>
    <lineage>
        <taxon>Viruses</taxon>
        <taxon>Duplodnaviria</taxon>
        <taxon>Heunggongvirae</taxon>
        <taxon>Peploviricota</taxon>
        <taxon>Herviviricetes</taxon>
        <taxon>Herpesvirales</taxon>
        <taxon>Orthoherpesviridae</taxon>
        <taxon>Alphaherpesvirinae</taxon>
        <taxon>Varicellovirus</taxon>
        <taxon>Varicellovirus equidalpha4</taxon>
    </lineage>
</organism>
<evidence type="ECO:0000313" key="22">
    <source>
        <dbReference type="EMBL" id="AMB16367.1"/>
    </source>
</evidence>
<comment type="function">
    <text evidence="1">May play a role in the aggregation of tegument proteins around nucleocapsids during virus morphogenesis.</text>
</comment>
<dbReference type="SUPFAM" id="SSF56548">
    <property type="entry name" value="Conserved core of transcriptional regulatory protein vp16"/>
    <property type="match status" value="1"/>
</dbReference>
<dbReference type="EMBL" id="KT324741">
    <property type="protein sequence ID" value="AMB16367.1"/>
    <property type="molecule type" value="Genomic_DNA"/>
</dbReference>
<dbReference type="Gene3D" id="1.10.1290.10">
    <property type="entry name" value="Alpha trans-inducing (Alpha-TIF)"/>
    <property type="match status" value="1"/>
</dbReference>
<evidence type="ECO:0000313" key="20">
    <source>
        <dbReference type="EMBL" id="AMB16209.1"/>
    </source>
</evidence>